<sequence>MSTAQSNQDKDMPHSTPASQNQPEETKQQTCSITFRIYDNTRYEIFRRFYLPLERWTQDRSGIDIVRPLEETAPPRPMLNTPADWLMLLLPKDLETLNLPDVITSEKLLTQWADIDVKARLGQADTSEKQRLADFMDLIDFLNEIDFTMTNCEKISPDAARLSLIAPQTPLKKRYILEELLMFFGLFIIIDSDC</sequence>
<evidence type="ECO:0000313" key="2">
    <source>
        <dbReference type="EMBL" id="QPC81951.1"/>
    </source>
</evidence>
<evidence type="ECO:0000313" key="3">
    <source>
        <dbReference type="Proteomes" id="UP000594468"/>
    </source>
</evidence>
<dbReference type="RefSeq" id="WP_195170021.1">
    <property type="nucleotide sequence ID" value="NZ_CP062983.1"/>
</dbReference>
<gene>
    <name evidence="2" type="ORF">G4Y79_20020</name>
</gene>
<dbReference type="KEGG" id="pmet:G4Y79_20020"/>
<accession>A0A7S8E7T5</accession>
<organism evidence="2 3">
    <name type="scientific">Phototrophicus methaneseepsis</name>
    <dbReference type="NCBI Taxonomy" id="2710758"/>
    <lineage>
        <taxon>Bacteria</taxon>
        <taxon>Bacillati</taxon>
        <taxon>Chloroflexota</taxon>
        <taxon>Candidatus Thermofontia</taxon>
        <taxon>Phototrophicales</taxon>
        <taxon>Phototrophicaceae</taxon>
        <taxon>Phototrophicus</taxon>
    </lineage>
</organism>
<keyword evidence="3" id="KW-1185">Reference proteome</keyword>
<reference evidence="2 3" key="1">
    <citation type="submission" date="2020-02" db="EMBL/GenBank/DDBJ databases">
        <authorList>
            <person name="Zheng R.K."/>
            <person name="Sun C.M."/>
        </authorList>
    </citation>
    <scope>NUCLEOTIDE SEQUENCE [LARGE SCALE GENOMIC DNA]</scope>
    <source>
        <strain evidence="3">rifampicinis</strain>
    </source>
</reference>
<feature type="compositionally biased region" description="Polar residues" evidence="1">
    <location>
        <begin position="16"/>
        <end position="29"/>
    </location>
</feature>
<dbReference type="EMBL" id="CP062983">
    <property type="protein sequence ID" value="QPC81951.1"/>
    <property type="molecule type" value="Genomic_DNA"/>
</dbReference>
<dbReference type="AlphaFoldDB" id="A0A7S8E7T5"/>
<protein>
    <submittedName>
        <fullName evidence="2">Uncharacterized protein</fullName>
    </submittedName>
</protein>
<name>A0A7S8E7T5_9CHLR</name>
<dbReference type="Proteomes" id="UP000594468">
    <property type="component" value="Chromosome"/>
</dbReference>
<evidence type="ECO:0000256" key="1">
    <source>
        <dbReference type="SAM" id="MobiDB-lite"/>
    </source>
</evidence>
<feature type="region of interest" description="Disordered" evidence="1">
    <location>
        <begin position="1"/>
        <end position="29"/>
    </location>
</feature>
<proteinExistence type="predicted"/>